<accession>A0ABS3Y9U3</accession>
<dbReference type="RefSeq" id="WP_209143281.1">
    <property type="nucleotide sequence ID" value="NZ_JAGHKP010000001.1"/>
</dbReference>
<feature type="signal peptide" evidence="1">
    <location>
        <begin position="1"/>
        <end position="16"/>
    </location>
</feature>
<evidence type="ECO:0008006" key="4">
    <source>
        <dbReference type="Google" id="ProtNLM"/>
    </source>
</evidence>
<evidence type="ECO:0000256" key="1">
    <source>
        <dbReference type="SAM" id="SignalP"/>
    </source>
</evidence>
<protein>
    <recommendedName>
        <fullName evidence="4">HEAT repeat domain-containing protein</fullName>
    </recommendedName>
</protein>
<reference evidence="3" key="1">
    <citation type="submission" date="2021-03" db="EMBL/GenBank/DDBJ databases">
        <title>Assistant Professor.</title>
        <authorList>
            <person name="Huq M.A."/>
        </authorList>
    </citation>
    <scope>NUCLEOTIDE SEQUENCE [LARGE SCALE GENOMIC DNA]</scope>
    <source>
        <strain evidence="3">MAH-28</strain>
    </source>
</reference>
<dbReference type="Proteomes" id="UP000679126">
    <property type="component" value="Unassembled WGS sequence"/>
</dbReference>
<proteinExistence type="predicted"/>
<evidence type="ECO:0000313" key="2">
    <source>
        <dbReference type="EMBL" id="MBO9151255.1"/>
    </source>
</evidence>
<comment type="caution">
    <text evidence="2">The sequence shown here is derived from an EMBL/GenBank/DDBJ whole genome shotgun (WGS) entry which is preliminary data.</text>
</comment>
<keyword evidence="1" id="KW-0732">Signal</keyword>
<feature type="chain" id="PRO_5046150634" description="HEAT repeat domain-containing protein" evidence="1">
    <location>
        <begin position="17"/>
        <end position="364"/>
    </location>
</feature>
<gene>
    <name evidence="2" type="ORF">J7I43_03490</name>
</gene>
<evidence type="ECO:0000313" key="3">
    <source>
        <dbReference type="Proteomes" id="UP000679126"/>
    </source>
</evidence>
<keyword evidence="3" id="KW-1185">Reference proteome</keyword>
<dbReference type="EMBL" id="JAGHKP010000001">
    <property type="protein sequence ID" value="MBO9151255.1"/>
    <property type="molecule type" value="Genomic_DNA"/>
</dbReference>
<sequence>MRLCLLTLLCLLTAEAAATLPSLKDTLRRYEIREGDTAAYTLNLALDRAGRPKYFFRNIFTPVCNTGECRPVYINLYWDLLGNYLRYDLPGDEVLTKTDHRDFKEEDYRKLQDILAKESSIFSELKMEDLVVKGTENISDSANVRTGATLKTIRNEVIEGAVFTCYTLWHFAHGGTTEQIKNITDSLETPAMLHNFLRSGNHHYQYWAMDKVMDADGKVQPGYEEDIAGVIRGKNIFTARYALQKVHPDYFEPSKRQDWLWTAYHKASYPLQMTILKKLSDITVTDKLCNKIAATITEGNREQLKAKLKILSARPKLPVKTQQLLAEQLSHPGMGEDIYQALKQLKQADASVRQKISAYEKKNE</sequence>
<organism evidence="2 3">
    <name type="scientific">Chitinophaga chungangae</name>
    <dbReference type="NCBI Taxonomy" id="2821488"/>
    <lineage>
        <taxon>Bacteria</taxon>
        <taxon>Pseudomonadati</taxon>
        <taxon>Bacteroidota</taxon>
        <taxon>Chitinophagia</taxon>
        <taxon>Chitinophagales</taxon>
        <taxon>Chitinophagaceae</taxon>
        <taxon>Chitinophaga</taxon>
    </lineage>
</organism>
<name>A0ABS3Y9U3_9BACT</name>